<dbReference type="Proteomes" id="UP001310594">
    <property type="component" value="Unassembled WGS sequence"/>
</dbReference>
<proteinExistence type="predicted"/>
<reference evidence="3" key="1">
    <citation type="submission" date="2023-08" db="EMBL/GenBank/DDBJ databases">
        <title>Black Yeasts Isolated from many extreme environments.</title>
        <authorList>
            <person name="Coleine C."/>
            <person name="Stajich J.E."/>
            <person name="Selbmann L."/>
        </authorList>
    </citation>
    <scope>NUCLEOTIDE SEQUENCE</scope>
    <source>
        <strain evidence="3">CCFEE 5810</strain>
    </source>
</reference>
<dbReference type="AlphaFoldDB" id="A0AAN8A298"/>
<keyword evidence="1" id="KW-0175">Coiled coil</keyword>
<feature type="region of interest" description="Disordered" evidence="2">
    <location>
        <begin position="440"/>
        <end position="462"/>
    </location>
</feature>
<organism evidence="3 4">
    <name type="scientific">Elasticomyces elasticus</name>
    <dbReference type="NCBI Taxonomy" id="574655"/>
    <lineage>
        <taxon>Eukaryota</taxon>
        <taxon>Fungi</taxon>
        <taxon>Dikarya</taxon>
        <taxon>Ascomycota</taxon>
        <taxon>Pezizomycotina</taxon>
        <taxon>Dothideomycetes</taxon>
        <taxon>Dothideomycetidae</taxon>
        <taxon>Mycosphaerellales</taxon>
        <taxon>Teratosphaeriaceae</taxon>
        <taxon>Elasticomyces</taxon>
    </lineage>
</organism>
<name>A0AAN8A298_9PEZI</name>
<accession>A0AAN8A298</accession>
<evidence type="ECO:0000256" key="1">
    <source>
        <dbReference type="SAM" id="Coils"/>
    </source>
</evidence>
<feature type="compositionally biased region" description="Polar residues" evidence="2">
    <location>
        <begin position="233"/>
        <end position="259"/>
    </location>
</feature>
<evidence type="ECO:0000256" key="2">
    <source>
        <dbReference type="SAM" id="MobiDB-lite"/>
    </source>
</evidence>
<feature type="region of interest" description="Disordered" evidence="2">
    <location>
        <begin position="201"/>
        <end position="284"/>
    </location>
</feature>
<sequence length="978" mass="108221">MDLQSVRALAHRLYCQCNEPLSAFRPLSRCVRTLRNKLEDADEALSEATFRPEDVRVLEAAAESRDVLHGLERVLQQYRRSTPAGEDSDENLVVEFTTQILVVTRALQRALQDLERLNEDVDLILASARRGRPQNEPSYVQSNCTAADAKTLSTASSSRSFSPSFSIRSGQRSSVSEAATTPLSMRWSDSIPDRFAVQSLSSSEKLRSNIPSPRHAPYTLDPMSRSIEKASSMILSGQSSIRQTGAKTLRPSSSILSANSPDKSPIDSSSDHATDTMNRGPRSTAFHIGVWNKSDTGDLTGKRGRPHASTPVEVHTSPPLAVQPKCSVGYLKESESAQIRAHWTRAAGAEEHIGGDAGRHHVPAQSSTETLKLEEGVPLDAEPVVSGSSEYQVVLPDHSQHSSHLLVEIGQAQEYDMATQRMLEPPIMPSKPPRYRVVNQGHPSAPASHRSFDDDKAPAPPGSQLVIHRALPEESLVSTTSIKSTVPSPTRSFVDGLLVDERGSHNSQRDDRDIPYTDKILVEPSQEEQLVIIVRSWNASEWNRVDKDVRLVLADNVERNNTDMARRMLHLLGVISSLKGEWEQALTWFLSVLRSPMTSSSEIDAGDCAAAYWLGDTYSLLNRRAEALLAYSIAECGPLFQRPTVAGRQLLRYIRAEQQACQLGGSRSDLKTQWEREAHSVDRAAANSILNATVVDGKGAIFFIDRLSQQKLQEVEKPLTLDPNQSRAMVFMSLGGEPGSWLGKHRLQINQTMLKPSGPWPIAFDPCYAMASVASNRLLVHPCDLSQVFRSNPAASLPKIGLMDRSRKDCFTCQDLQWAIATLRSCLTRLRVEWCEMANVAGAYFVARYLHTTDEVATMHFFTIALFRLSLRPGYGIDVGSDGLSSARIMRSEAGFEKGVHRDETKRIRSLVRRYLDVAARRQEAVDLKNTALPVMSINGVTGMHRRTSAREKVPTRLPTASPYLRKLVVYSAGPRDC</sequence>
<feature type="region of interest" description="Disordered" evidence="2">
    <location>
        <begin position="296"/>
        <end position="320"/>
    </location>
</feature>
<comment type="caution">
    <text evidence="3">The sequence shown here is derived from an EMBL/GenBank/DDBJ whole genome shotgun (WGS) entry which is preliminary data.</text>
</comment>
<evidence type="ECO:0000313" key="3">
    <source>
        <dbReference type="EMBL" id="KAK5701603.1"/>
    </source>
</evidence>
<feature type="coiled-coil region" evidence="1">
    <location>
        <begin position="100"/>
        <end position="127"/>
    </location>
</feature>
<protein>
    <submittedName>
        <fullName evidence="3">Uncharacterized protein</fullName>
    </submittedName>
</protein>
<feature type="compositionally biased region" description="Low complexity" evidence="2">
    <location>
        <begin position="156"/>
        <end position="169"/>
    </location>
</feature>
<gene>
    <name evidence="3" type="ORF">LTR97_004419</name>
</gene>
<dbReference type="EMBL" id="JAVRQU010000006">
    <property type="protein sequence ID" value="KAK5701603.1"/>
    <property type="molecule type" value="Genomic_DNA"/>
</dbReference>
<feature type="region of interest" description="Disordered" evidence="2">
    <location>
        <begin position="156"/>
        <end position="178"/>
    </location>
</feature>
<evidence type="ECO:0000313" key="4">
    <source>
        <dbReference type="Proteomes" id="UP001310594"/>
    </source>
</evidence>